<gene>
    <name evidence="2" type="ORF">DI640_15045</name>
</gene>
<dbReference type="InterPro" id="IPR001387">
    <property type="entry name" value="Cro/C1-type_HTH"/>
</dbReference>
<accession>A0A2W4YPJ4</accession>
<dbReference type="EMBL" id="QFMX01000124">
    <property type="protein sequence ID" value="PZO70192.1"/>
    <property type="molecule type" value="Genomic_DNA"/>
</dbReference>
<dbReference type="Proteomes" id="UP000249555">
    <property type="component" value="Unassembled WGS sequence"/>
</dbReference>
<evidence type="ECO:0000313" key="3">
    <source>
        <dbReference type="Proteomes" id="UP000249555"/>
    </source>
</evidence>
<protein>
    <recommendedName>
        <fullName evidence="1">HTH cro/C1-type domain-containing protein</fullName>
    </recommendedName>
</protein>
<dbReference type="AlphaFoldDB" id="A0A2W4YPJ4"/>
<dbReference type="InterPro" id="IPR010982">
    <property type="entry name" value="Lambda_DNA-bd_dom_sf"/>
</dbReference>
<comment type="caution">
    <text evidence="2">The sequence shown here is derived from an EMBL/GenBank/DDBJ whole genome shotgun (WGS) entry which is preliminary data.</text>
</comment>
<evidence type="ECO:0000313" key="2">
    <source>
        <dbReference type="EMBL" id="PZO70192.1"/>
    </source>
</evidence>
<dbReference type="SUPFAM" id="SSF47413">
    <property type="entry name" value="lambda repressor-like DNA-binding domains"/>
    <property type="match status" value="1"/>
</dbReference>
<name>A0A2W4YPJ4_9SPHN</name>
<sequence length="82" mass="8879">MTRSIAVEVAQRIRRVLDTRGLTVEWLSDATGIKLRTLTRRLHLTRPAGLTVDELNAIAGALDVAPGVLLRDDQSDATAASE</sequence>
<dbReference type="GO" id="GO:0003677">
    <property type="term" value="F:DNA binding"/>
    <property type="evidence" value="ECO:0007669"/>
    <property type="project" value="InterPro"/>
</dbReference>
<feature type="domain" description="HTH cro/C1-type" evidence="1">
    <location>
        <begin position="12"/>
        <end position="71"/>
    </location>
</feature>
<dbReference type="Gene3D" id="1.10.260.40">
    <property type="entry name" value="lambda repressor-like DNA-binding domains"/>
    <property type="match status" value="1"/>
</dbReference>
<evidence type="ECO:0000259" key="1">
    <source>
        <dbReference type="Pfam" id="PF13443"/>
    </source>
</evidence>
<proteinExistence type="predicted"/>
<organism evidence="2 3">
    <name type="scientific">Sphingomonas taxi</name>
    <dbReference type="NCBI Taxonomy" id="1549858"/>
    <lineage>
        <taxon>Bacteria</taxon>
        <taxon>Pseudomonadati</taxon>
        <taxon>Pseudomonadota</taxon>
        <taxon>Alphaproteobacteria</taxon>
        <taxon>Sphingomonadales</taxon>
        <taxon>Sphingomonadaceae</taxon>
        <taxon>Sphingomonas</taxon>
    </lineage>
</organism>
<reference evidence="2 3" key="1">
    <citation type="submission" date="2017-08" db="EMBL/GenBank/DDBJ databases">
        <title>Infants hospitalized years apart are colonized by the same room-sourced microbial strains.</title>
        <authorList>
            <person name="Brooks B."/>
            <person name="Olm M.R."/>
            <person name="Firek B.A."/>
            <person name="Baker R."/>
            <person name="Thomas B.C."/>
            <person name="Morowitz M.J."/>
            <person name="Banfield J.F."/>
        </authorList>
    </citation>
    <scope>NUCLEOTIDE SEQUENCE [LARGE SCALE GENOMIC DNA]</scope>
    <source>
        <strain evidence="2">S2_018_000_R3_119</strain>
    </source>
</reference>
<dbReference type="Pfam" id="PF13443">
    <property type="entry name" value="HTH_26"/>
    <property type="match status" value="1"/>
</dbReference>